<accession>A0A412XUY5</accession>
<evidence type="ECO:0000313" key="4">
    <source>
        <dbReference type="Proteomes" id="UP000283850"/>
    </source>
</evidence>
<dbReference type="Proteomes" id="UP000285650">
    <property type="component" value="Unassembled WGS sequence"/>
</dbReference>
<feature type="chain" id="PRO_5036103754" description="Lipoprotein" evidence="1">
    <location>
        <begin position="24"/>
        <end position="200"/>
    </location>
</feature>
<dbReference type="EMBL" id="QRZF01000020">
    <property type="protein sequence ID" value="RGV49043.1"/>
    <property type="molecule type" value="Genomic_DNA"/>
</dbReference>
<gene>
    <name evidence="3" type="ORF">DW712_01045</name>
    <name evidence="2" type="ORF">DWW10_21060</name>
</gene>
<dbReference type="PROSITE" id="PS51257">
    <property type="entry name" value="PROKAR_LIPOPROTEIN"/>
    <property type="match status" value="1"/>
</dbReference>
<evidence type="ECO:0000313" key="5">
    <source>
        <dbReference type="Proteomes" id="UP000285650"/>
    </source>
</evidence>
<comment type="caution">
    <text evidence="2">The sequence shown here is derived from an EMBL/GenBank/DDBJ whole genome shotgun (WGS) entry which is preliminary data.</text>
</comment>
<dbReference type="Proteomes" id="UP000283850">
    <property type="component" value="Unassembled WGS sequence"/>
</dbReference>
<evidence type="ECO:0000256" key="1">
    <source>
        <dbReference type="SAM" id="SignalP"/>
    </source>
</evidence>
<evidence type="ECO:0000313" key="3">
    <source>
        <dbReference type="EMBL" id="RHE95331.1"/>
    </source>
</evidence>
<feature type="signal peptide" evidence="1">
    <location>
        <begin position="1"/>
        <end position="23"/>
    </location>
</feature>
<sequence>MKNLRKYTLVLYVVICTLLSSCADGLLVNTNPILALEKSDNNGEFTILAAKQWYENIQVPEITNNFAGGEEGEKIYPYWDMAIVNTKGRFEAVEAPIIVKKRYINVDSLTYKKWDMDIKTDYALAVKIVVLKDNVTNHVRSFIMEIVGTYEYMQKGTIYKNNYLFRDPELEGIVMFYTLKGKPINGWRYARGKIIKKILP</sequence>
<evidence type="ECO:0008006" key="6">
    <source>
        <dbReference type="Google" id="ProtNLM"/>
    </source>
</evidence>
<evidence type="ECO:0000313" key="2">
    <source>
        <dbReference type="EMBL" id="RGV49043.1"/>
    </source>
</evidence>
<proteinExistence type="predicted"/>
<organism evidence="2 4">
    <name type="scientific">Bacteroides intestinalis</name>
    <dbReference type="NCBI Taxonomy" id="329854"/>
    <lineage>
        <taxon>Bacteria</taxon>
        <taxon>Pseudomonadati</taxon>
        <taxon>Bacteroidota</taxon>
        <taxon>Bacteroidia</taxon>
        <taxon>Bacteroidales</taxon>
        <taxon>Bacteroidaceae</taxon>
        <taxon>Bacteroides</taxon>
    </lineage>
</organism>
<reference evidence="4 5" key="1">
    <citation type="submission" date="2018-08" db="EMBL/GenBank/DDBJ databases">
        <title>A genome reference for cultivated species of the human gut microbiota.</title>
        <authorList>
            <person name="Zou Y."/>
            <person name="Xue W."/>
            <person name="Luo G."/>
        </authorList>
    </citation>
    <scope>NUCLEOTIDE SEQUENCE [LARGE SCALE GENOMIC DNA]</scope>
    <source>
        <strain evidence="2 4">AF14-32</strain>
        <strain evidence="3 5">AM27-17</strain>
    </source>
</reference>
<name>A0A412XUY5_9BACE</name>
<dbReference type="RefSeq" id="WP_022393784.1">
    <property type="nucleotide sequence ID" value="NZ_JADNIJ010000001.1"/>
</dbReference>
<keyword evidence="1" id="KW-0732">Signal</keyword>
<dbReference type="EMBL" id="QSKV01000001">
    <property type="protein sequence ID" value="RHE95331.1"/>
    <property type="molecule type" value="Genomic_DNA"/>
</dbReference>
<dbReference type="AlphaFoldDB" id="A0A412XUY5"/>
<protein>
    <recommendedName>
        <fullName evidence="6">Lipoprotein</fullName>
    </recommendedName>
</protein>